<evidence type="ECO:0000256" key="3">
    <source>
        <dbReference type="SAM" id="Phobius"/>
    </source>
</evidence>
<keyword evidence="3" id="KW-0812">Transmembrane</keyword>
<evidence type="ECO:0000256" key="2">
    <source>
        <dbReference type="ARBA" id="ARBA00034247"/>
    </source>
</evidence>
<dbReference type="CDD" id="cd01949">
    <property type="entry name" value="GGDEF"/>
    <property type="match status" value="1"/>
</dbReference>
<evidence type="ECO:0000259" key="4">
    <source>
        <dbReference type="PROSITE" id="PS50887"/>
    </source>
</evidence>
<dbReference type="Gene3D" id="2.130.10.10">
    <property type="entry name" value="YVTN repeat-like/Quinoprotein amine dehydrogenase"/>
    <property type="match status" value="3"/>
</dbReference>
<dbReference type="Pfam" id="PF00990">
    <property type="entry name" value="GGDEF"/>
    <property type="match status" value="1"/>
</dbReference>
<keyword evidence="6" id="KW-1185">Reference proteome</keyword>
<reference evidence="5 6" key="1">
    <citation type="submission" date="2021-03" db="EMBL/GenBank/DDBJ databases">
        <title>The complete genome sequence of Acetobacter sacchari TBRC 11175.</title>
        <authorList>
            <person name="Charoenyingcharoen P."/>
            <person name="Yukphan P."/>
        </authorList>
    </citation>
    <scope>NUCLEOTIDE SEQUENCE [LARGE SCALE GENOMIC DNA]</scope>
    <source>
        <strain evidence="5 6">TBRC 11175</strain>
    </source>
</reference>
<feature type="transmembrane region" description="Helical" evidence="3">
    <location>
        <begin position="28"/>
        <end position="47"/>
    </location>
</feature>
<evidence type="ECO:0000313" key="5">
    <source>
        <dbReference type="EMBL" id="MBO1359472.1"/>
    </source>
</evidence>
<dbReference type="SUPFAM" id="SSF63829">
    <property type="entry name" value="Calcium-dependent phosphotriesterase"/>
    <property type="match status" value="1"/>
</dbReference>
<comment type="caution">
    <text evidence="5">The sequence shown here is derived from an EMBL/GenBank/DDBJ whole genome shotgun (WGS) entry which is preliminary data.</text>
</comment>
<proteinExistence type="predicted"/>
<evidence type="ECO:0000256" key="1">
    <source>
        <dbReference type="ARBA" id="ARBA00012528"/>
    </source>
</evidence>
<dbReference type="Proteomes" id="UP000664771">
    <property type="component" value="Unassembled WGS sequence"/>
</dbReference>
<dbReference type="PANTHER" id="PTHR45138:SF9">
    <property type="entry name" value="DIGUANYLATE CYCLASE DGCM-RELATED"/>
    <property type="match status" value="1"/>
</dbReference>
<dbReference type="InterPro" id="IPR013783">
    <property type="entry name" value="Ig-like_fold"/>
</dbReference>
<organism evidence="5 6">
    <name type="scientific">Acetobacter sacchari</name>
    <dbReference type="NCBI Taxonomy" id="2661687"/>
    <lineage>
        <taxon>Bacteria</taxon>
        <taxon>Pseudomonadati</taxon>
        <taxon>Pseudomonadota</taxon>
        <taxon>Alphaproteobacteria</taxon>
        <taxon>Acetobacterales</taxon>
        <taxon>Acetobacteraceae</taxon>
        <taxon>Acetobacter</taxon>
    </lineage>
</organism>
<dbReference type="EMBL" id="JAFVMF010000006">
    <property type="protein sequence ID" value="MBO1359472.1"/>
    <property type="molecule type" value="Genomic_DNA"/>
</dbReference>
<keyword evidence="3" id="KW-1133">Transmembrane helix</keyword>
<gene>
    <name evidence="5" type="ORF">J2D73_06630</name>
</gene>
<dbReference type="RefSeq" id="WP_207880620.1">
    <property type="nucleotide sequence ID" value="NZ_JAFVMF010000006.1"/>
</dbReference>
<dbReference type="Gene3D" id="3.30.70.270">
    <property type="match status" value="1"/>
</dbReference>
<dbReference type="PANTHER" id="PTHR45138">
    <property type="entry name" value="REGULATORY COMPONENTS OF SENSORY TRANSDUCTION SYSTEM"/>
    <property type="match status" value="1"/>
</dbReference>
<accession>A0ABS3LU84</accession>
<evidence type="ECO:0000313" key="6">
    <source>
        <dbReference type="Proteomes" id="UP000664771"/>
    </source>
</evidence>
<dbReference type="SMART" id="SM00267">
    <property type="entry name" value="GGDEF"/>
    <property type="match status" value="1"/>
</dbReference>
<dbReference type="NCBIfam" id="TIGR00254">
    <property type="entry name" value="GGDEF"/>
    <property type="match status" value="1"/>
</dbReference>
<protein>
    <recommendedName>
        <fullName evidence="1">diguanylate cyclase</fullName>
        <ecNumber evidence="1">2.7.7.65</ecNumber>
    </recommendedName>
</protein>
<dbReference type="PROSITE" id="PS50887">
    <property type="entry name" value="GGDEF"/>
    <property type="match status" value="1"/>
</dbReference>
<dbReference type="SUPFAM" id="SSF55073">
    <property type="entry name" value="Nucleotide cyclase"/>
    <property type="match status" value="1"/>
</dbReference>
<dbReference type="InterPro" id="IPR050469">
    <property type="entry name" value="Diguanylate_Cyclase"/>
</dbReference>
<name>A0ABS3LU84_9PROT</name>
<comment type="catalytic activity">
    <reaction evidence="2">
        <text>2 GTP = 3',3'-c-di-GMP + 2 diphosphate</text>
        <dbReference type="Rhea" id="RHEA:24898"/>
        <dbReference type="ChEBI" id="CHEBI:33019"/>
        <dbReference type="ChEBI" id="CHEBI:37565"/>
        <dbReference type="ChEBI" id="CHEBI:58805"/>
        <dbReference type="EC" id="2.7.7.65"/>
    </reaction>
</comment>
<dbReference type="InterPro" id="IPR043128">
    <property type="entry name" value="Rev_trsase/Diguanyl_cyclase"/>
</dbReference>
<dbReference type="Gene3D" id="2.60.40.10">
    <property type="entry name" value="Immunoglobulins"/>
    <property type="match status" value="1"/>
</dbReference>
<dbReference type="EC" id="2.7.7.65" evidence="1"/>
<dbReference type="InterPro" id="IPR015943">
    <property type="entry name" value="WD40/YVTN_repeat-like_dom_sf"/>
</dbReference>
<keyword evidence="3" id="KW-0472">Membrane</keyword>
<dbReference type="InterPro" id="IPR029787">
    <property type="entry name" value="Nucleotide_cyclase"/>
</dbReference>
<dbReference type="InterPro" id="IPR000160">
    <property type="entry name" value="GGDEF_dom"/>
</dbReference>
<sequence>MSAWRRVTTVFHDSIGAFRQIRRRNLRAAYRVGSCLFVVLAVLVVQLSSAQAQTFRIFDSLPGASVGSGEAFAQDGDGFMYAGDRTGLYVSSGGAFTRVATQRGDSFGAVNALAAASDGTLMIAGASDFLVRDHGRLVSAGLPVSALSGPLPPQILAFRRGFVVLAGAGAVKDGGLWLVRPRGLAPEVESLSSTISSGSTTDGDVLSKRSLHGIFADEDTLWIGCGDEICRYRDGSITVFGVMAGVPPDAWTAFARAPDGGVFARSRSKFLRLNAEGHALAEKIPPPPKFFNDLSHRLFLVGASDGSIITPGGNSLIVRAPDGRWSEMPWRKDLQRPVVASAFADREGGLWFDGLNQGAIRVAGFPFWDVYGANEGFSAEPVSVVRRDSEGGIWVASRSGLLRYAARDGRVDESKAPVRFDLHATSLTRTGDGAIWATLEEASLARIEPATGRVTRFPTAAKLTGATALDSAGRFWIGTTDGLVRIDDPSSPPEHVPAPIALQSRKVNAIEFDQYGNVLALTDTALFQRLSGERRFAPKVDIVELGIGAARTMTVTMSNEIWVAGEHGDLRKVTLSDDTGPGVAGFSQSRSAQSGGAALFRDSRGWIWIGGDGLDVLTPSGRRHFDTENGLVSNQISVRGVSEDDNGDIWVATDQGFSRLRVAGNLEPLPSLHTRIVSAELGQVDLTKAGHGWDDHDHRLRLAFVAPTFVGQRHLRYRYRLNALDDAVRETGRQDVEYPDFSGSRIVFDVQALDESGGRVATPASILARRSVETLFSSNVLVGAWGLGALALVGVGAVCRRAFLSRQRSLEKLVRDRTRVMEEVQEQLIRQSRIDSLTGLLNRRTVLEELDYLASGSSSDGVLAVVLIDLDHFKSINDSYGHQGGDCVLREYGERLRHQIRPGVFAGRYGGEELILVFSSTAGDAGTVAADVDALHKLLKEPVMLEPERIIVSCSIGVAVRAPGDTVNALIGRADRALYRAKRGGRDRIVVAE</sequence>
<feature type="domain" description="GGDEF" evidence="4">
    <location>
        <begin position="861"/>
        <end position="993"/>
    </location>
</feature>